<keyword evidence="1" id="KW-0378">Hydrolase</keyword>
<evidence type="ECO:0000256" key="1">
    <source>
        <dbReference type="ARBA" id="ARBA00022801"/>
    </source>
</evidence>
<dbReference type="SMART" id="SM00331">
    <property type="entry name" value="PP2C_SIG"/>
    <property type="match status" value="1"/>
</dbReference>
<name>A0ABM7M6F0_9ACTN</name>
<dbReference type="InterPro" id="IPR001932">
    <property type="entry name" value="PPM-type_phosphatase-like_dom"/>
</dbReference>
<dbReference type="Proteomes" id="UP000676967">
    <property type="component" value="Chromosome"/>
</dbReference>
<dbReference type="RefSeq" id="WP_189335017.1">
    <property type="nucleotide sequence ID" value="NZ_AP023356.1"/>
</dbReference>
<feature type="domain" description="PPM-type phosphatase" evidence="2">
    <location>
        <begin position="170"/>
        <end position="388"/>
    </location>
</feature>
<dbReference type="SUPFAM" id="SSF55781">
    <property type="entry name" value="GAF domain-like"/>
    <property type="match status" value="1"/>
</dbReference>
<gene>
    <name evidence="3" type="ORF">Aiant_78300</name>
</gene>
<keyword evidence="4" id="KW-1185">Reference proteome</keyword>
<proteinExistence type="predicted"/>
<dbReference type="Gene3D" id="3.30.450.40">
    <property type="match status" value="1"/>
</dbReference>
<dbReference type="EMBL" id="AP023356">
    <property type="protein sequence ID" value="BCJ47173.1"/>
    <property type="molecule type" value="Genomic_DNA"/>
</dbReference>
<protein>
    <recommendedName>
        <fullName evidence="2">PPM-type phosphatase domain-containing protein</fullName>
    </recommendedName>
</protein>
<dbReference type="PANTHER" id="PTHR43156">
    <property type="entry name" value="STAGE II SPORULATION PROTEIN E-RELATED"/>
    <property type="match status" value="1"/>
</dbReference>
<dbReference type="PANTHER" id="PTHR43156:SF2">
    <property type="entry name" value="STAGE II SPORULATION PROTEIN E"/>
    <property type="match status" value="1"/>
</dbReference>
<dbReference type="InterPro" id="IPR036457">
    <property type="entry name" value="PPM-type-like_dom_sf"/>
</dbReference>
<dbReference type="Gene3D" id="3.60.40.10">
    <property type="entry name" value="PPM-type phosphatase domain"/>
    <property type="match status" value="1"/>
</dbReference>
<reference evidence="3 4" key="1">
    <citation type="submission" date="2020-08" db="EMBL/GenBank/DDBJ databases">
        <title>Whole genome shotgun sequence of Actinoplanes ianthinogenes NBRC 13996.</title>
        <authorList>
            <person name="Komaki H."/>
            <person name="Tamura T."/>
        </authorList>
    </citation>
    <scope>NUCLEOTIDE SEQUENCE [LARGE SCALE GENOMIC DNA]</scope>
    <source>
        <strain evidence="3 4">NBRC 13996</strain>
    </source>
</reference>
<evidence type="ECO:0000259" key="2">
    <source>
        <dbReference type="SMART" id="SM00331"/>
    </source>
</evidence>
<dbReference type="InterPro" id="IPR052016">
    <property type="entry name" value="Bact_Sigma-Reg"/>
</dbReference>
<dbReference type="Pfam" id="PF07228">
    <property type="entry name" value="SpoIIE"/>
    <property type="match status" value="1"/>
</dbReference>
<evidence type="ECO:0000313" key="4">
    <source>
        <dbReference type="Proteomes" id="UP000676967"/>
    </source>
</evidence>
<organism evidence="3 4">
    <name type="scientific">Actinoplanes ianthinogenes</name>
    <dbReference type="NCBI Taxonomy" id="122358"/>
    <lineage>
        <taxon>Bacteria</taxon>
        <taxon>Bacillati</taxon>
        <taxon>Actinomycetota</taxon>
        <taxon>Actinomycetes</taxon>
        <taxon>Micromonosporales</taxon>
        <taxon>Micromonosporaceae</taxon>
        <taxon>Actinoplanes</taxon>
    </lineage>
</organism>
<evidence type="ECO:0000313" key="3">
    <source>
        <dbReference type="EMBL" id="BCJ47173.1"/>
    </source>
</evidence>
<dbReference type="InterPro" id="IPR029016">
    <property type="entry name" value="GAF-like_dom_sf"/>
</dbReference>
<dbReference type="SUPFAM" id="SSF81606">
    <property type="entry name" value="PP2C-like"/>
    <property type="match status" value="1"/>
</dbReference>
<sequence>MLAPMEAVRRLMDLRHRGRAEDLPRVLADAAPLLDADHATVLLVDYGQVALHPLRGTTLDRAVVLPLEDSLAGRAFTTAEPQWLGEDGGGLLWLPLLHGAERLGVLEFRLVHQPEAADQHDLEVIAALVAELIASRRFYGDAVEFTRRRLPMQLAAEIIWNQLPPLTFAVDGTTVTAVLEPCYDVGGDAFDYAANDDVLHVALFDTVGHGISASALTTLTLNTYRNARRSGLSLTDTCRSIDKWIRAQYPGAFVTALLAELDMATGAYRRISAGHPAELFLRDGQARQPLPSPNTLPLGLGHMLRRPPRVVERQLEPGDTLVLYTDGITEARDASGTLFGPERLSAFLLDALGQATPAPEVMRRLIQTIVSYEDGELRDDATAAMLRWRHPPHRPLIRW</sequence>
<accession>A0ABM7M6F0</accession>